<proteinExistence type="predicted"/>
<dbReference type="RefSeq" id="WP_377919140.1">
    <property type="nucleotide sequence ID" value="NZ_JBHRZT010000073.1"/>
</dbReference>
<dbReference type="InterPro" id="IPR015053">
    <property type="entry name" value="DUF1871"/>
</dbReference>
<dbReference type="SUPFAM" id="SSF116922">
    <property type="entry name" value="YugE-like"/>
    <property type="match status" value="1"/>
</dbReference>
<name>A0ABV8BBR3_9BACI</name>
<dbReference type="Pfam" id="PF08958">
    <property type="entry name" value="DUF1871"/>
    <property type="match status" value="1"/>
</dbReference>
<organism evidence="1 2">
    <name type="scientific">Bacillus songklensis</name>
    <dbReference type="NCBI Taxonomy" id="1069116"/>
    <lineage>
        <taxon>Bacteria</taxon>
        <taxon>Bacillati</taxon>
        <taxon>Bacillota</taxon>
        <taxon>Bacilli</taxon>
        <taxon>Bacillales</taxon>
        <taxon>Bacillaceae</taxon>
        <taxon>Bacillus</taxon>
    </lineage>
</organism>
<evidence type="ECO:0000313" key="1">
    <source>
        <dbReference type="EMBL" id="MFC3886725.1"/>
    </source>
</evidence>
<keyword evidence="2" id="KW-1185">Reference proteome</keyword>
<dbReference type="EMBL" id="JBHRZT010000073">
    <property type="protein sequence ID" value="MFC3886725.1"/>
    <property type="molecule type" value="Genomic_DNA"/>
</dbReference>
<accession>A0ABV8BBR3</accession>
<sequence length="87" mass="10121">MNSMQDTNIKLMECLLSWDPLGYGTDSYETEVVDVIEAVHRYDDRERLARRIQSIYEFSFEEIIPLPVCQKKASELLMIKNSGTCEL</sequence>
<comment type="caution">
    <text evidence="1">The sequence shown here is derived from an EMBL/GenBank/DDBJ whole genome shotgun (WGS) entry which is preliminary data.</text>
</comment>
<reference evidence="2" key="1">
    <citation type="journal article" date="2019" name="Int. J. Syst. Evol. Microbiol.">
        <title>The Global Catalogue of Microorganisms (GCM) 10K type strain sequencing project: providing services to taxonomists for standard genome sequencing and annotation.</title>
        <authorList>
            <consortium name="The Broad Institute Genomics Platform"/>
            <consortium name="The Broad Institute Genome Sequencing Center for Infectious Disease"/>
            <person name="Wu L."/>
            <person name="Ma J."/>
        </authorList>
    </citation>
    <scope>NUCLEOTIDE SEQUENCE [LARGE SCALE GENOMIC DNA]</scope>
    <source>
        <strain evidence="2">CCUG 61889</strain>
    </source>
</reference>
<dbReference type="InterPro" id="IPR023162">
    <property type="entry name" value="Apc36109-like_dom_sf"/>
</dbReference>
<gene>
    <name evidence="1" type="ORF">ACFOU2_25775</name>
</gene>
<evidence type="ECO:0000313" key="2">
    <source>
        <dbReference type="Proteomes" id="UP001595752"/>
    </source>
</evidence>
<dbReference type="Gene3D" id="1.10.340.20">
    <property type="entry name" value="Apc36109-like domain"/>
    <property type="match status" value="1"/>
</dbReference>
<dbReference type="Proteomes" id="UP001595752">
    <property type="component" value="Unassembled WGS sequence"/>
</dbReference>
<protein>
    <submittedName>
        <fullName evidence="1">DUF1871 family protein</fullName>
    </submittedName>
</protein>